<keyword evidence="3" id="KW-1185">Reference proteome</keyword>
<dbReference type="CDD" id="cd06259">
    <property type="entry name" value="YdcF-like"/>
    <property type="match status" value="1"/>
</dbReference>
<protein>
    <submittedName>
        <fullName evidence="2">YdcF family protein</fullName>
    </submittedName>
</protein>
<gene>
    <name evidence="2" type="ORF">E4T21_14100</name>
</gene>
<feature type="domain" description="DUF218" evidence="1">
    <location>
        <begin position="29"/>
        <end position="138"/>
    </location>
</feature>
<dbReference type="Gene3D" id="3.40.50.620">
    <property type="entry name" value="HUPs"/>
    <property type="match status" value="1"/>
</dbReference>
<dbReference type="Pfam" id="PF02698">
    <property type="entry name" value="DUF218"/>
    <property type="match status" value="1"/>
</dbReference>
<accession>A0A5C1NFP2</accession>
<evidence type="ECO:0000259" key="1">
    <source>
        <dbReference type="Pfam" id="PF02698"/>
    </source>
</evidence>
<sequence>MNPIMRSAQVLCDFLSQGHATLADSDIVVACGSYDLRVCDHACELVKQGLAPRLLISGNTGNWTRYLWSQPEAEIFAHRAQQNGLAEEQIILEPKATNFAENIAFARQLMPEARRVTFVTKPYSIRRIQQTLPLQWPGIEAAVSAPQIAFPDDVSNIIGVFGLIEEMVGDLHRMQVYPELGFQAPIEIPEPVISAWQRLIDAGFDRHLVATHSPASTP</sequence>
<dbReference type="PANTHER" id="PTHR30336">
    <property type="entry name" value="INNER MEMBRANE PROTEIN, PROBABLE PERMEASE"/>
    <property type="match status" value="1"/>
</dbReference>
<evidence type="ECO:0000313" key="2">
    <source>
        <dbReference type="EMBL" id="QEM82552.1"/>
    </source>
</evidence>
<dbReference type="Proteomes" id="UP000324285">
    <property type="component" value="Chromosome"/>
</dbReference>
<dbReference type="PANTHER" id="PTHR30336:SF20">
    <property type="entry name" value="DUF218 DOMAIN-CONTAINING PROTEIN"/>
    <property type="match status" value="1"/>
</dbReference>
<dbReference type="InterPro" id="IPR003848">
    <property type="entry name" value="DUF218"/>
</dbReference>
<reference evidence="2" key="1">
    <citation type="submission" date="2021-02" db="EMBL/GenBank/DDBJ databases">
        <title>Strain Y2R2, a novel species of the genus Halomonas.</title>
        <authorList>
            <person name="Huang H."/>
        </authorList>
    </citation>
    <scope>NUCLEOTIDE SEQUENCE</scope>
    <source>
        <strain evidence="2">Y2R2</strain>
    </source>
</reference>
<proteinExistence type="predicted"/>
<dbReference type="InterPro" id="IPR051599">
    <property type="entry name" value="Cell_Envelope_Assoc"/>
</dbReference>
<dbReference type="OrthoDB" id="2216870at2"/>
<organism evidence="2 3">
    <name type="scientific">Halomonas binhaiensis</name>
    <dbReference type="NCBI Taxonomy" id="2562282"/>
    <lineage>
        <taxon>Bacteria</taxon>
        <taxon>Pseudomonadati</taxon>
        <taxon>Pseudomonadota</taxon>
        <taxon>Gammaproteobacteria</taxon>
        <taxon>Oceanospirillales</taxon>
        <taxon>Halomonadaceae</taxon>
        <taxon>Halomonas</taxon>
    </lineage>
</organism>
<dbReference type="KEGG" id="hbh:E4T21_14100"/>
<dbReference type="AlphaFoldDB" id="A0A5C1NFP2"/>
<dbReference type="InterPro" id="IPR014729">
    <property type="entry name" value="Rossmann-like_a/b/a_fold"/>
</dbReference>
<dbReference type="GO" id="GO:0005886">
    <property type="term" value="C:plasma membrane"/>
    <property type="evidence" value="ECO:0007669"/>
    <property type="project" value="TreeGrafter"/>
</dbReference>
<name>A0A5C1NFP2_9GAMM</name>
<evidence type="ECO:0000313" key="3">
    <source>
        <dbReference type="Proteomes" id="UP000324285"/>
    </source>
</evidence>
<dbReference type="EMBL" id="CP038437">
    <property type="protein sequence ID" value="QEM82552.1"/>
    <property type="molecule type" value="Genomic_DNA"/>
</dbReference>
<dbReference type="RefSeq" id="WP_149285676.1">
    <property type="nucleotide sequence ID" value="NZ_CP038437.2"/>
</dbReference>